<evidence type="ECO:0000313" key="11">
    <source>
        <dbReference type="Proteomes" id="UP001589776"/>
    </source>
</evidence>
<organism evidence="10 11">
    <name type="scientific">Paenibacillus chartarius</name>
    <dbReference type="NCBI Taxonomy" id="747481"/>
    <lineage>
        <taxon>Bacteria</taxon>
        <taxon>Bacillati</taxon>
        <taxon>Bacillota</taxon>
        <taxon>Bacilli</taxon>
        <taxon>Bacillales</taxon>
        <taxon>Paenibacillaceae</taxon>
        <taxon>Paenibacillus</taxon>
    </lineage>
</organism>
<evidence type="ECO:0000313" key="10">
    <source>
        <dbReference type="EMBL" id="MFC0211676.1"/>
    </source>
</evidence>
<keyword evidence="9" id="KW-0482">Metalloprotease</keyword>
<comment type="cofactor">
    <cofactor evidence="3">
        <name>Zn(2+)</name>
        <dbReference type="ChEBI" id="CHEBI:29105"/>
    </cofactor>
</comment>
<keyword evidence="6" id="KW-0645">Protease</keyword>
<dbReference type="PRINTS" id="PR00919">
    <property type="entry name" value="THERMOPTASE"/>
</dbReference>
<sequence length="372" mass="41555">MHDSRLTKLAELIASYSIDVQPGDNVWIDNSVSDPSLAIELMRAISARGGKPYVKNVNQRILRQFLITATEDQIRTLADNDLAFMKQMQGYVSLAGSDNISELSDVPADRMQLYRKLHTKPVHFDQRLEHTKWTLLRYPNASMAQLANMSTEGFEQFYFDVCTMDYARMNRAMDPLKALMDRTDMVRITGPGTDLSFSIRGIGSVKCAGDRNLPDGEVFTAPVRDSVNGFITYNTPSPYGGYVYDNVRLEFADGRITNATAAANVDGLNQIFDTDEGARYVGEFAIGVNPYIMNPLKDILFDEKIAGSFHFTPGSCIPSTPNGNSSSVHWDLVNIQRPEYGGGEIWFDGVLIRKDGLFVVPELEQLNPEHLK</sequence>
<gene>
    <name evidence="10" type="ORF">ACFFK0_04275</name>
</gene>
<dbReference type="InterPro" id="IPR035097">
    <property type="entry name" value="M29_N-terminal"/>
</dbReference>
<dbReference type="InterPro" id="IPR052170">
    <property type="entry name" value="M29_Exopeptidase"/>
</dbReference>
<accession>A0ABV6DGA5</accession>
<dbReference type="Gene3D" id="3.40.1830.10">
    <property type="entry name" value="Thermophilic metalloprotease (M29)"/>
    <property type="match status" value="1"/>
</dbReference>
<name>A0ABV6DGA5_9BACL</name>
<dbReference type="SUPFAM" id="SSF144052">
    <property type="entry name" value="Thermophilic metalloprotease-like"/>
    <property type="match status" value="1"/>
</dbReference>
<keyword evidence="11" id="KW-1185">Reference proteome</keyword>
<keyword evidence="8" id="KW-0378">Hydrolase</keyword>
<dbReference type="InterPro" id="IPR000787">
    <property type="entry name" value="Peptidase_M29"/>
</dbReference>
<evidence type="ECO:0000256" key="3">
    <source>
        <dbReference type="ARBA" id="ARBA00001947"/>
    </source>
</evidence>
<proteinExistence type="inferred from homology"/>
<comment type="cofactor">
    <cofactor evidence="2">
        <name>Mg(2+)</name>
        <dbReference type="ChEBI" id="CHEBI:18420"/>
    </cofactor>
</comment>
<keyword evidence="5 10" id="KW-0031">Aminopeptidase</keyword>
<evidence type="ECO:0000256" key="1">
    <source>
        <dbReference type="ARBA" id="ARBA00001941"/>
    </source>
</evidence>
<protein>
    <submittedName>
        <fullName evidence="10">Aminopeptidase</fullName>
    </submittedName>
</protein>
<evidence type="ECO:0000256" key="7">
    <source>
        <dbReference type="ARBA" id="ARBA00022723"/>
    </source>
</evidence>
<comment type="cofactor">
    <cofactor evidence="1">
        <name>Co(2+)</name>
        <dbReference type="ChEBI" id="CHEBI:48828"/>
    </cofactor>
</comment>
<dbReference type="PANTHER" id="PTHR34448">
    <property type="entry name" value="AMINOPEPTIDASE"/>
    <property type="match status" value="1"/>
</dbReference>
<dbReference type="RefSeq" id="WP_377468661.1">
    <property type="nucleotide sequence ID" value="NZ_JBHLWN010000021.1"/>
</dbReference>
<evidence type="ECO:0000256" key="5">
    <source>
        <dbReference type="ARBA" id="ARBA00022438"/>
    </source>
</evidence>
<dbReference type="PANTHER" id="PTHR34448:SF1">
    <property type="entry name" value="BLL6088 PROTEIN"/>
    <property type="match status" value="1"/>
</dbReference>
<evidence type="ECO:0000256" key="8">
    <source>
        <dbReference type="ARBA" id="ARBA00022801"/>
    </source>
</evidence>
<evidence type="ECO:0000256" key="2">
    <source>
        <dbReference type="ARBA" id="ARBA00001946"/>
    </source>
</evidence>
<comment type="similarity">
    <text evidence="4">Belongs to the peptidase M29 family.</text>
</comment>
<dbReference type="GO" id="GO:0004177">
    <property type="term" value="F:aminopeptidase activity"/>
    <property type="evidence" value="ECO:0007669"/>
    <property type="project" value="UniProtKB-KW"/>
</dbReference>
<evidence type="ECO:0000256" key="9">
    <source>
        <dbReference type="ARBA" id="ARBA00023049"/>
    </source>
</evidence>
<evidence type="ECO:0000256" key="6">
    <source>
        <dbReference type="ARBA" id="ARBA00022670"/>
    </source>
</evidence>
<keyword evidence="7" id="KW-0479">Metal-binding</keyword>
<reference evidence="10 11" key="1">
    <citation type="submission" date="2024-09" db="EMBL/GenBank/DDBJ databases">
        <authorList>
            <person name="Sun Q."/>
            <person name="Mori K."/>
        </authorList>
    </citation>
    <scope>NUCLEOTIDE SEQUENCE [LARGE SCALE GENOMIC DNA]</scope>
    <source>
        <strain evidence="10 11">CCM 7759</strain>
    </source>
</reference>
<evidence type="ECO:0000256" key="4">
    <source>
        <dbReference type="ARBA" id="ARBA00008236"/>
    </source>
</evidence>
<dbReference type="Pfam" id="PF02073">
    <property type="entry name" value="Peptidase_M29"/>
    <property type="match status" value="1"/>
</dbReference>
<dbReference type="Proteomes" id="UP001589776">
    <property type="component" value="Unassembled WGS sequence"/>
</dbReference>
<dbReference type="EMBL" id="JBHLWN010000021">
    <property type="protein sequence ID" value="MFC0211676.1"/>
    <property type="molecule type" value="Genomic_DNA"/>
</dbReference>
<comment type="caution">
    <text evidence="10">The sequence shown here is derived from an EMBL/GenBank/DDBJ whole genome shotgun (WGS) entry which is preliminary data.</text>
</comment>